<evidence type="ECO:0000256" key="3">
    <source>
        <dbReference type="ARBA" id="ARBA00022989"/>
    </source>
</evidence>
<proteinExistence type="predicted"/>
<dbReference type="EMBL" id="JAAAIN010000055">
    <property type="protein sequence ID" value="KAG0321727.1"/>
    <property type="molecule type" value="Genomic_DNA"/>
</dbReference>
<organism evidence="7 8">
    <name type="scientific">Linnemannia gamsii</name>
    <dbReference type="NCBI Taxonomy" id="64522"/>
    <lineage>
        <taxon>Eukaryota</taxon>
        <taxon>Fungi</taxon>
        <taxon>Fungi incertae sedis</taxon>
        <taxon>Mucoromycota</taxon>
        <taxon>Mortierellomycotina</taxon>
        <taxon>Mortierellomycetes</taxon>
        <taxon>Mortierellales</taxon>
        <taxon>Mortierellaceae</taxon>
        <taxon>Linnemannia</taxon>
    </lineage>
</organism>
<dbReference type="AlphaFoldDB" id="A0A9P6RJG6"/>
<dbReference type="OrthoDB" id="413313at2759"/>
<dbReference type="Pfam" id="PF08637">
    <property type="entry name" value="NCA2"/>
    <property type="match status" value="2"/>
</dbReference>
<evidence type="ECO:0000256" key="4">
    <source>
        <dbReference type="ARBA" id="ARBA00023128"/>
    </source>
</evidence>
<feature type="compositionally biased region" description="Low complexity" evidence="6">
    <location>
        <begin position="277"/>
        <end position="287"/>
    </location>
</feature>
<evidence type="ECO:0000313" key="7">
    <source>
        <dbReference type="EMBL" id="KAG0321727.1"/>
    </source>
</evidence>
<evidence type="ECO:0000256" key="5">
    <source>
        <dbReference type="ARBA" id="ARBA00023136"/>
    </source>
</evidence>
<keyword evidence="4" id="KW-0496">Mitochondrion</keyword>
<evidence type="ECO:0000313" key="8">
    <source>
        <dbReference type="Proteomes" id="UP000823405"/>
    </source>
</evidence>
<dbReference type="PANTHER" id="PTHR28234:SF1">
    <property type="entry name" value="NUCLEAR CONTROL OF ATPASE PROTEIN 2"/>
    <property type="match status" value="1"/>
</dbReference>
<evidence type="ECO:0000256" key="1">
    <source>
        <dbReference type="ARBA" id="ARBA00004225"/>
    </source>
</evidence>
<dbReference type="GO" id="GO:0005741">
    <property type="term" value="C:mitochondrial outer membrane"/>
    <property type="evidence" value="ECO:0007669"/>
    <property type="project" value="TreeGrafter"/>
</dbReference>
<feature type="region of interest" description="Disordered" evidence="6">
    <location>
        <begin position="266"/>
        <end position="287"/>
    </location>
</feature>
<dbReference type="PANTHER" id="PTHR28234">
    <property type="entry name" value="NUCLEAR CONTROL OF ATPASE PROTEIN 2"/>
    <property type="match status" value="1"/>
</dbReference>
<accession>A0A9P6RJG6</accession>
<keyword evidence="5" id="KW-0472">Membrane</keyword>
<dbReference type="Proteomes" id="UP000823405">
    <property type="component" value="Unassembled WGS sequence"/>
</dbReference>
<feature type="region of interest" description="Disordered" evidence="6">
    <location>
        <begin position="31"/>
        <end position="62"/>
    </location>
</feature>
<gene>
    <name evidence="7" type="primary">NCA2</name>
    <name evidence="7" type="ORF">BGZ97_010554</name>
</gene>
<name>A0A9P6RJG6_9FUNG</name>
<dbReference type="InterPro" id="IPR013946">
    <property type="entry name" value="NCA2-like"/>
</dbReference>
<reference evidence="7" key="1">
    <citation type="journal article" date="2020" name="Fungal Divers.">
        <title>Resolving the Mortierellaceae phylogeny through synthesis of multi-gene phylogenetics and phylogenomics.</title>
        <authorList>
            <person name="Vandepol N."/>
            <person name="Liber J."/>
            <person name="Desiro A."/>
            <person name="Na H."/>
            <person name="Kennedy M."/>
            <person name="Barry K."/>
            <person name="Grigoriev I.V."/>
            <person name="Miller A.N."/>
            <person name="O'Donnell K."/>
            <person name="Stajich J.E."/>
            <person name="Bonito G."/>
        </authorList>
    </citation>
    <scope>NUCLEOTIDE SEQUENCE</scope>
    <source>
        <strain evidence="7">NVP60</strain>
    </source>
</reference>
<comment type="caution">
    <text evidence="7">The sequence shown here is derived from an EMBL/GenBank/DDBJ whole genome shotgun (WGS) entry which is preliminary data.</text>
</comment>
<keyword evidence="8" id="KW-1185">Reference proteome</keyword>
<sequence length="759" mass="84792">MATFITDKLLHINNDLVQLFHLDTQVLLEDQHSHGDNPNSSLQGAPRPSSSKKDTSTGSTNHVDHALLTGLRDAVEFLDLRSGAVPPMERVLSAIQKVEALAGAGSPDGDEAAKLEHLFLAKATATVYLNLLDIILNATLPLTKEMEYWQSLLDSSSWRFLYILQTSPYRLFSMTRSVALTTKAHIDSLIASREESERANHILQLIKYFPTFLNNHLISQPVSFPLAIHYEINHYRKQLQRIREYQAECLGLLAEQGLNLDPELLEDSINTPSGEPSGSFVSGASGSGTHSNDIVQAQVFVQEQISKTVCLMERVLAKASKDTRHITDPQQQKVSSRKATRSLTMLGNLQGVSNINNNEMLTHLKNLITVHIPRYVEETENQARQFHRPSWLSRIWIPALIGYFGLKYSVQYISEHRADLDDMLEEAWDTARRFVTDWVWEPSVRIMNIIRHSDDQGSLQMLGNESLKSDIASLERMVLAFGKDNYNLGAEELEALSKAVHNGDISVVMRAYENELKTPLKGAVMGHLVQTLLIQIQKTKVDVEVAMAALDKLLKANELNFAFLAVGPSLLLLWAISSQAKSSWQRVAGKNLGIVSIQMRNSLRQVERLLNLASTDGDGHAKAVIAERSKAGSAKRVAVGQDSEYDDLLSNTSSPSLTPTSDLATEPLSTSLALSTVTCEKLDRIRAKKGKVPYKTQGLILCEVHLLRTFAARLTRHEGLRDKVLEDLREIEESSLTVHQRLRTTERMYRTYGFLGLHN</sequence>
<keyword evidence="3" id="KW-1133">Transmembrane helix</keyword>
<protein>
    <submittedName>
        <fullName evidence="7">Nuclear control of ATPase protein 2</fullName>
    </submittedName>
</protein>
<evidence type="ECO:0000256" key="2">
    <source>
        <dbReference type="ARBA" id="ARBA00022692"/>
    </source>
</evidence>
<comment type="subcellular location">
    <subcellularLocation>
        <location evidence="1">Mitochondrion membrane</location>
        <topology evidence="1">Multi-pass membrane protein</topology>
    </subcellularLocation>
</comment>
<keyword evidence="2" id="KW-0812">Transmembrane</keyword>
<evidence type="ECO:0000256" key="6">
    <source>
        <dbReference type="SAM" id="MobiDB-lite"/>
    </source>
</evidence>